<evidence type="ECO:0000256" key="5">
    <source>
        <dbReference type="ARBA" id="ARBA00021528"/>
    </source>
</evidence>
<dbReference type="PANTHER" id="PTHR43356:SF3">
    <property type="entry name" value="PHOSPHATE ACETYLTRANSFERASE"/>
    <property type="match status" value="1"/>
</dbReference>
<dbReference type="InterPro" id="IPR042112">
    <property type="entry name" value="P_AcTrfase_dom2"/>
</dbReference>
<evidence type="ECO:0000256" key="7">
    <source>
        <dbReference type="ARBA" id="ARBA00023315"/>
    </source>
</evidence>
<comment type="similarity">
    <text evidence="3">Belongs to the phosphate acetyltransferase and butyryltransferase family.</text>
</comment>
<dbReference type="SUPFAM" id="SSF53659">
    <property type="entry name" value="Isocitrate/Isopropylmalate dehydrogenase-like"/>
    <property type="match status" value="1"/>
</dbReference>
<dbReference type="AlphaFoldDB" id="A0A562RVY0"/>
<evidence type="ECO:0000256" key="2">
    <source>
        <dbReference type="ARBA" id="ARBA00004989"/>
    </source>
</evidence>
<reference evidence="10 11" key="1">
    <citation type="submission" date="2019-07" db="EMBL/GenBank/DDBJ databases">
        <title>Genome sequencing of 100 strains of the haloalkaliphilic chemolithoautotrophic sulfur-oxidizing bacterium Thioalkalivibrio.</title>
        <authorList>
            <person name="Muyzer G."/>
        </authorList>
    </citation>
    <scope>NUCLEOTIDE SEQUENCE [LARGE SCALE GENOMIC DNA]</scope>
    <source>
        <strain evidence="10 11">ASO4-4</strain>
    </source>
</reference>
<name>A0A562RVY0_9BACT</name>
<keyword evidence="7" id="KW-0012">Acyltransferase</keyword>
<keyword evidence="11" id="KW-1185">Reference proteome</keyword>
<evidence type="ECO:0000313" key="11">
    <source>
        <dbReference type="Proteomes" id="UP000318307"/>
    </source>
</evidence>
<dbReference type="InterPro" id="IPR012147">
    <property type="entry name" value="P_Ac_Bu_trans"/>
</dbReference>
<dbReference type="NCBIfam" id="TIGR00651">
    <property type="entry name" value="pta"/>
    <property type="match status" value="1"/>
</dbReference>
<accession>A0A562RVY0</accession>
<comment type="caution">
    <text evidence="10">The sequence shown here is derived from an EMBL/GenBank/DDBJ whole genome shotgun (WGS) entry which is preliminary data.</text>
</comment>
<evidence type="ECO:0000256" key="8">
    <source>
        <dbReference type="ARBA" id="ARBA00031108"/>
    </source>
</evidence>
<gene>
    <name evidence="10" type="ORF">LZ24_01356</name>
</gene>
<evidence type="ECO:0000259" key="9">
    <source>
        <dbReference type="Pfam" id="PF01515"/>
    </source>
</evidence>
<evidence type="ECO:0000256" key="3">
    <source>
        <dbReference type="ARBA" id="ARBA00005656"/>
    </source>
</evidence>
<dbReference type="InterPro" id="IPR002505">
    <property type="entry name" value="PTA_PTB"/>
</dbReference>
<dbReference type="InterPro" id="IPR042113">
    <property type="entry name" value="P_AcTrfase_dom1"/>
</dbReference>
<dbReference type="PIRSF" id="PIRSF000428">
    <property type="entry name" value="P_Ac_trans"/>
    <property type="match status" value="1"/>
</dbReference>
<organism evidence="10 11">
    <name type="scientific">Desulfobotulus alkaliphilus</name>
    <dbReference type="NCBI Taxonomy" id="622671"/>
    <lineage>
        <taxon>Bacteria</taxon>
        <taxon>Pseudomonadati</taxon>
        <taxon>Thermodesulfobacteriota</taxon>
        <taxon>Desulfobacteria</taxon>
        <taxon>Desulfobacterales</taxon>
        <taxon>Desulfobacteraceae</taxon>
        <taxon>Desulfobotulus</taxon>
    </lineage>
</organism>
<dbReference type="EMBL" id="VLLC01000008">
    <property type="protein sequence ID" value="TWI73267.1"/>
    <property type="molecule type" value="Genomic_DNA"/>
</dbReference>
<dbReference type="Gene3D" id="3.40.50.10750">
    <property type="entry name" value="Isocitrate/Isopropylmalate dehydrogenase-like"/>
    <property type="match status" value="1"/>
</dbReference>
<dbReference type="PANTHER" id="PTHR43356">
    <property type="entry name" value="PHOSPHATE ACETYLTRANSFERASE"/>
    <property type="match status" value="1"/>
</dbReference>
<feature type="domain" description="Phosphate acetyl/butaryl transferase" evidence="9">
    <location>
        <begin position="3"/>
        <end position="326"/>
    </location>
</feature>
<comment type="pathway">
    <text evidence="2">Metabolic intermediate biosynthesis; acetyl-CoA biosynthesis; acetyl-CoA from acetate: step 2/2.</text>
</comment>
<evidence type="ECO:0000256" key="4">
    <source>
        <dbReference type="ARBA" id="ARBA00012707"/>
    </source>
</evidence>
<comment type="catalytic activity">
    <reaction evidence="1">
        <text>acetyl-CoA + phosphate = acetyl phosphate + CoA</text>
        <dbReference type="Rhea" id="RHEA:19521"/>
        <dbReference type="ChEBI" id="CHEBI:22191"/>
        <dbReference type="ChEBI" id="CHEBI:43474"/>
        <dbReference type="ChEBI" id="CHEBI:57287"/>
        <dbReference type="ChEBI" id="CHEBI:57288"/>
        <dbReference type="EC" id="2.3.1.8"/>
    </reaction>
</comment>
<dbReference type="NCBIfam" id="NF007233">
    <property type="entry name" value="PRK09653.1"/>
    <property type="match status" value="1"/>
</dbReference>
<keyword evidence="6" id="KW-0808">Transferase</keyword>
<sequence length="330" mass="35304">MSLMEKFWTSAREKQKTIVLPEGDDERTIDAAHAVMENGLVKELVILGDEKALEKAFTDKGYPLRCRFIDPASSELREKFAAEFFEMRKAKGMTLEKADETMKDPLFFGAMMVRLGIADGAVAGAKNTTGDVLRAAIQVIGTKPGMKTVSSCFIMVTPHKNFGVDGTLIFADCAVNIDPDATKLAEIASASADSCKSFLETEPKVAMLSFSTKGSAKHEYVDKVTQAVEILKTNRPDLKADGELQADAALLASVGAKKAPGSPIPGEANVLIFPDIQAGNIGYKLVERLGGAEAIGPIIQGLAKPVNDLSRGCKYMDIVNVTAITAVQAD</sequence>
<evidence type="ECO:0000313" key="10">
    <source>
        <dbReference type="EMBL" id="TWI73267.1"/>
    </source>
</evidence>
<dbReference type="Proteomes" id="UP000318307">
    <property type="component" value="Unassembled WGS sequence"/>
</dbReference>
<dbReference type="GO" id="GO:0008959">
    <property type="term" value="F:phosphate acetyltransferase activity"/>
    <property type="evidence" value="ECO:0007669"/>
    <property type="project" value="UniProtKB-EC"/>
</dbReference>
<dbReference type="EC" id="2.3.1.8" evidence="4"/>
<dbReference type="InterPro" id="IPR050500">
    <property type="entry name" value="Phos_Acetyltrans/Butyryltrans"/>
</dbReference>
<proteinExistence type="inferred from homology"/>
<dbReference type="OrthoDB" id="9808984at2"/>
<evidence type="ECO:0000256" key="1">
    <source>
        <dbReference type="ARBA" id="ARBA00000705"/>
    </source>
</evidence>
<protein>
    <recommendedName>
        <fullName evidence="5">Phosphate acetyltransferase</fullName>
        <ecNumber evidence="4">2.3.1.8</ecNumber>
    </recommendedName>
    <alternativeName>
        <fullName evidence="8">Phosphotransacetylase</fullName>
    </alternativeName>
</protein>
<dbReference type="Pfam" id="PF01515">
    <property type="entry name" value="PTA_PTB"/>
    <property type="match status" value="1"/>
</dbReference>
<dbReference type="Gene3D" id="3.40.50.10950">
    <property type="match status" value="1"/>
</dbReference>
<dbReference type="InterPro" id="IPR004614">
    <property type="entry name" value="P_AcTrfase"/>
</dbReference>
<evidence type="ECO:0000256" key="6">
    <source>
        <dbReference type="ARBA" id="ARBA00022679"/>
    </source>
</evidence>
<dbReference type="RefSeq" id="WP_144683815.1">
    <property type="nucleotide sequence ID" value="NZ_VLLC01000008.1"/>
</dbReference>